<comment type="caution">
    <text evidence="1">The sequence shown here is derived from an EMBL/GenBank/DDBJ whole genome shotgun (WGS) entry which is preliminary data.</text>
</comment>
<name>A0A1R3FXK0_9ROSI</name>
<evidence type="ECO:0000313" key="2">
    <source>
        <dbReference type="Proteomes" id="UP000187203"/>
    </source>
</evidence>
<evidence type="ECO:0000313" key="1">
    <source>
        <dbReference type="EMBL" id="OMO50569.1"/>
    </source>
</evidence>
<sequence length="49" mass="5590">MPQMNPNRNYSLSQIRLIRPPKQVDFKQALISLLGDFGGKFGNKASRKQ</sequence>
<gene>
    <name evidence="1" type="ORF">COLO4_38001</name>
</gene>
<reference evidence="2" key="1">
    <citation type="submission" date="2013-09" db="EMBL/GenBank/DDBJ databases">
        <title>Corchorus olitorius genome sequencing.</title>
        <authorList>
            <person name="Alam M."/>
            <person name="Haque M.S."/>
            <person name="Islam M.S."/>
            <person name="Emdad E.M."/>
            <person name="Islam M.M."/>
            <person name="Ahmed B."/>
            <person name="Halim A."/>
            <person name="Hossen Q.M.M."/>
            <person name="Hossain M.Z."/>
            <person name="Ahmed R."/>
            <person name="Khan M.M."/>
            <person name="Islam R."/>
            <person name="Rashid M.M."/>
            <person name="Khan S.A."/>
            <person name="Rahman M.S."/>
            <person name="Alam M."/>
            <person name="Yahiya A.S."/>
            <person name="Khan M.S."/>
            <person name="Azam M.S."/>
            <person name="Haque T."/>
            <person name="Lashkar M.Z.H."/>
            <person name="Akhand A.I."/>
            <person name="Morshed G."/>
            <person name="Roy S."/>
            <person name="Uddin K.S."/>
            <person name="Rabeya T."/>
            <person name="Hossain A.S."/>
            <person name="Chowdhury A."/>
            <person name="Snigdha A.R."/>
            <person name="Mortoza M.S."/>
            <person name="Matin S.A."/>
            <person name="Hoque S.M.E."/>
            <person name="Islam M.K."/>
            <person name="Roy D.K."/>
            <person name="Haider R."/>
            <person name="Moosa M.M."/>
            <person name="Elias S.M."/>
            <person name="Hasan A.M."/>
            <person name="Jahan S."/>
            <person name="Shafiuddin M."/>
            <person name="Mahmood N."/>
            <person name="Shommy N.S."/>
        </authorList>
    </citation>
    <scope>NUCLEOTIDE SEQUENCE [LARGE SCALE GENOMIC DNA]</scope>
    <source>
        <strain evidence="2">cv. O-4</strain>
    </source>
</reference>
<organism evidence="1 2">
    <name type="scientific">Corchorus olitorius</name>
    <dbReference type="NCBI Taxonomy" id="93759"/>
    <lineage>
        <taxon>Eukaryota</taxon>
        <taxon>Viridiplantae</taxon>
        <taxon>Streptophyta</taxon>
        <taxon>Embryophyta</taxon>
        <taxon>Tracheophyta</taxon>
        <taxon>Spermatophyta</taxon>
        <taxon>Magnoliopsida</taxon>
        <taxon>eudicotyledons</taxon>
        <taxon>Gunneridae</taxon>
        <taxon>Pentapetalae</taxon>
        <taxon>rosids</taxon>
        <taxon>malvids</taxon>
        <taxon>Malvales</taxon>
        <taxon>Malvaceae</taxon>
        <taxon>Grewioideae</taxon>
        <taxon>Apeibeae</taxon>
        <taxon>Corchorus</taxon>
    </lineage>
</organism>
<dbReference type="AlphaFoldDB" id="A0A1R3FXK0"/>
<dbReference type="EMBL" id="AWUE01024497">
    <property type="protein sequence ID" value="OMO50569.1"/>
    <property type="molecule type" value="Genomic_DNA"/>
</dbReference>
<dbReference type="Proteomes" id="UP000187203">
    <property type="component" value="Unassembled WGS sequence"/>
</dbReference>
<protein>
    <submittedName>
        <fullName evidence="1">Uncharacterized protein</fullName>
    </submittedName>
</protein>
<proteinExistence type="predicted"/>
<keyword evidence="2" id="KW-1185">Reference proteome</keyword>
<accession>A0A1R3FXK0</accession>